<keyword evidence="3" id="KW-1185">Reference proteome</keyword>
<evidence type="ECO:0000256" key="1">
    <source>
        <dbReference type="SAM" id="MobiDB-lite"/>
    </source>
</evidence>
<feature type="compositionally biased region" description="Acidic residues" evidence="1">
    <location>
        <begin position="75"/>
        <end position="87"/>
    </location>
</feature>
<dbReference type="Proteomes" id="UP000326924">
    <property type="component" value="Unassembled WGS sequence"/>
</dbReference>
<evidence type="ECO:0000313" key="2">
    <source>
        <dbReference type="EMBL" id="KAA8911668.1"/>
    </source>
</evidence>
<feature type="region of interest" description="Disordered" evidence="1">
    <location>
        <begin position="41"/>
        <end position="127"/>
    </location>
</feature>
<dbReference type="AlphaFoldDB" id="A0A5J5F5S3"/>
<name>A0A5J5F5S3_9PEZI</name>
<proteinExistence type="predicted"/>
<sequence>MSHCGSQHQFAIDKAAFLPIPITKADLANPNLHRPTQFNHAATTSHQPTNGIMSTPTDPAQTAVPHDANTNIAASDDDDANDLEASDPEATPPPSPSASSSSDSGSDRDSESDCDSDTDIPQAEEVKSNFRRHMERLTEVPSLDCLSTSDLLYWRGLCDQDPQLSARLQRYVTSELKPYHMDPDDWWYWKQFGDRMDMQEKMGMEVATEALEAPKTPPIREAVKEVFGAQLQALARFKDDAEAF</sequence>
<comment type="caution">
    <text evidence="2">The sequence shown here is derived from an EMBL/GenBank/DDBJ whole genome shotgun (WGS) entry which is preliminary data.</text>
</comment>
<protein>
    <submittedName>
        <fullName evidence="2">Uncharacterized protein</fullName>
    </submittedName>
</protein>
<organism evidence="2 3">
    <name type="scientific">Sphaerosporella brunnea</name>
    <dbReference type="NCBI Taxonomy" id="1250544"/>
    <lineage>
        <taxon>Eukaryota</taxon>
        <taxon>Fungi</taxon>
        <taxon>Dikarya</taxon>
        <taxon>Ascomycota</taxon>
        <taxon>Pezizomycotina</taxon>
        <taxon>Pezizomycetes</taxon>
        <taxon>Pezizales</taxon>
        <taxon>Pyronemataceae</taxon>
        <taxon>Sphaerosporella</taxon>
    </lineage>
</organism>
<evidence type="ECO:0000313" key="3">
    <source>
        <dbReference type="Proteomes" id="UP000326924"/>
    </source>
</evidence>
<gene>
    <name evidence="2" type="ORF">FN846DRAFT_935238</name>
</gene>
<dbReference type="InParanoid" id="A0A5J5F5S3"/>
<feature type="compositionally biased region" description="Polar residues" evidence="1">
    <location>
        <begin position="41"/>
        <end position="60"/>
    </location>
</feature>
<accession>A0A5J5F5S3</accession>
<dbReference type="EMBL" id="VXIS01000033">
    <property type="protein sequence ID" value="KAA8911668.1"/>
    <property type="molecule type" value="Genomic_DNA"/>
</dbReference>
<reference evidence="2 3" key="1">
    <citation type="submission" date="2019-09" db="EMBL/GenBank/DDBJ databases">
        <title>Draft genome of the ectomycorrhizal ascomycete Sphaerosporella brunnea.</title>
        <authorList>
            <consortium name="DOE Joint Genome Institute"/>
            <person name="Benucci G.M."/>
            <person name="Marozzi G."/>
            <person name="Antonielli L."/>
            <person name="Sanchez S."/>
            <person name="Marco P."/>
            <person name="Wang X."/>
            <person name="Falini L.B."/>
            <person name="Barry K."/>
            <person name="Haridas S."/>
            <person name="Lipzen A."/>
            <person name="Labutti K."/>
            <person name="Grigoriev I.V."/>
            <person name="Murat C."/>
            <person name="Martin F."/>
            <person name="Albertini E."/>
            <person name="Donnini D."/>
            <person name="Bonito G."/>
        </authorList>
    </citation>
    <scope>NUCLEOTIDE SEQUENCE [LARGE SCALE GENOMIC DNA]</scope>
    <source>
        <strain evidence="2 3">Sb_GMNB300</strain>
    </source>
</reference>